<protein>
    <submittedName>
        <fullName evidence="1">Uncharacterized protein</fullName>
    </submittedName>
</protein>
<comment type="caution">
    <text evidence="1">The sequence shown here is derived from an EMBL/GenBank/DDBJ whole genome shotgun (WGS) entry which is preliminary data.</text>
</comment>
<dbReference type="AlphaFoldDB" id="A0A371HU51"/>
<proteinExistence type="predicted"/>
<name>A0A371HU51_MUCPR</name>
<keyword evidence="2" id="KW-1185">Reference proteome</keyword>
<sequence length="63" mass="7433">MALKTHRSTYKHSKHKHISVVETTLLVVSIYPRHATWSRDEMAKWLEVANLFDIKQTKSEILK</sequence>
<feature type="non-terminal residue" evidence="1">
    <location>
        <position position="1"/>
    </location>
</feature>
<gene>
    <name evidence="1" type="ORF">CR513_09733</name>
</gene>
<evidence type="ECO:0000313" key="2">
    <source>
        <dbReference type="Proteomes" id="UP000257109"/>
    </source>
</evidence>
<dbReference type="EMBL" id="QJKJ01001710">
    <property type="protein sequence ID" value="RDY06313.1"/>
    <property type="molecule type" value="Genomic_DNA"/>
</dbReference>
<evidence type="ECO:0000313" key="1">
    <source>
        <dbReference type="EMBL" id="RDY06313.1"/>
    </source>
</evidence>
<dbReference type="Proteomes" id="UP000257109">
    <property type="component" value="Unassembled WGS sequence"/>
</dbReference>
<organism evidence="1 2">
    <name type="scientific">Mucuna pruriens</name>
    <name type="common">Velvet bean</name>
    <name type="synonym">Dolichos pruriens</name>
    <dbReference type="NCBI Taxonomy" id="157652"/>
    <lineage>
        <taxon>Eukaryota</taxon>
        <taxon>Viridiplantae</taxon>
        <taxon>Streptophyta</taxon>
        <taxon>Embryophyta</taxon>
        <taxon>Tracheophyta</taxon>
        <taxon>Spermatophyta</taxon>
        <taxon>Magnoliopsida</taxon>
        <taxon>eudicotyledons</taxon>
        <taxon>Gunneridae</taxon>
        <taxon>Pentapetalae</taxon>
        <taxon>rosids</taxon>
        <taxon>fabids</taxon>
        <taxon>Fabales</taxon>
        <taxon>Fabaceae</taxon>
        <taxon>Papilionoideae</taxon>
        <taxon>50 kb inversion clade</taxon>
        <taxon>NPAAA clade</taxon>
        <taxon>indigoferoid/millettioid clade</taxon>
        <taxon>Phaseoleae</taxon>
        <taxon>Mucuna</taxon>
    </lineage>
</organism>
<reference evidence="1" key="1">
    <citation type="submission" date="2018-05" db="EMBL/GenBank/DDBJ databases">
        <title>Draft genome of Mucuna pruriens seed.</title>
        <authorList>
            <person name="Nnadi N.E."/>
            <person name="Vos R."/>
            <person name="Hasami M.H."/>
            <person name="Devisetty U.K."/>
            <person name="Aguiy J.C."/>
        </authorList>
    </citation>
    <scope>NUCLEOTIDE SEQUENCE [LARGE SCALE GENOMIC DNA]</scope>
    <source>
        <strain evidence="1">JCA_2017</strain>
    </source>
</reference>
<accession>A0A371HU51</accession>